<feature type="compositionally biased region" description="Low complexity" evidence="2">
    <location>
        <begin position="125"/>
        <end position="138"/>
    </location>
</feature>
<dbReference type="GO" id="GO:0005634">
    <property type="term" value="C:nucleus"/>
    <property type="evidence" value="ECO:0007669"/>
    <property type="project" value="TreeGrafter"/>
</dbReference>
<dbReference type="PROSITE" id="PS00092">
    <property type="entry name" value="N6_MTASE"/>
    <property type="match status" value="1"/>
</dbReference>
<dbReference type="PANTHER" id="PTHR12829:SF4">
    <property type="entry name" value="N(6)-ADENINE-SPECIFIC METHYLTRANSFERASE METTL4"/>
    <property type="match status" value="1"/>
</dbReference>
<evidence type="ECO:0000256" key="2">
    <source>
        <dbReference type="SAM" id="MobiDB-lite"/>
    </source>
</evidence>
<protein>
    <recommendedName>
        <fullName evidence="5">MT-A70-domain-containing protein</fullName>
    </recommendedName>
</protein>
<dbReference type="InterPro" id="IPR007757">
    <property type="entry name" value="MT-A70-like"/>
</dbReference>
<keyword evidence="4" id="KW-1185">Reference proteome</keyword>
<dbReference type="SUPFAM" id="SSF53335">
    <property type="entry name" value="S-adenosyl-L-methionine-dependent methyltransferases"/>
    <property type="match status" value="1"/>
</dbReference>
<dbReference type="InParanoid" id="A0A1V8TE91"/>
<sequence length="434" mass="48341">MEQGPSSILWRSEDHTVTVIDTPWSIAAAQGTPEHPCHDEIASTEPITTPYAINEPKSEMAKQALAGQAVDSELHHEYEALLAQALDQVRFHHSGPWHLPRYIFKKAQHVAKKRKLDAVDESAASSLGSPASGLADSAHVAGSPDEVPSAVSKTGLSAFDGMPMDATETYIFGSPYGMQSPSQLTVRNSTGEPNVSFRIPQKSSFYLCDCANLTDFHAAIRAQAEHLDTRRKFDFILLDPPWPNRSVKRTHKTADSTYAIVSSLNSVYDLVMGMDLDMLMETDCLVGIWITNKAQVRELVLGKDGIFACWGVELVEEWVWLKTTAVGEPVTAIDAVWRKPYEVLLLGRRRVSYEPAAATQTKDKVTRRVILGVPDLHSRKPCLKELIEPLMPDAINYRALEGFARHLVAGWWSVGDQCIKYNWEGYWRPTQTIE</sequence>
<feature type="region of interest" description="Disordered" evidence="2">
    <location>
        <begin position="125"/>
        <end position="154"/>
    </location>
</feature>
<evidence type="ECO:0000256" key="1">
    <source>
        <dbReference type="PROSITE-ProRule" id="PRU00489"/>
    </source>
</evidence>
<reference evidence="4" key="1">
    <citation type="submission" date="2017-03" db="EMBL/GenBank/DDBJ databases">
        <title>Genomes of endolithic fungi from Antarctica.</title>
        <authorList>
            <person name="Coleine C."/>
            <person name="Masonjones S."/>
            <person name="Stajich J.E."/>
        </authorList>
    </citation>
    <scope>NUCLEOTIDE SEQUENCE [LARGE SCALE GENOMIC DNA]</scope>
    <source>
        <strain evidence="4">CCFEE 5527</strain>
    </source>
</reference>
<comment type="caution">
    <text evidence="3">The sequence shown here is derived from an EMBL/GenBank/DDBJ whole genome shotgun (WGS) entry which is preliminary data.</text>
</comment>
<dbReference type="AlphaFoldDB" id="A0A1V8TE91"/>
<evidence type="ECO:0008006" key="5">
    <source>
        <dbReference type="Google" id="ProtNLM"/>
    </source>
</evidence>
<dbReference type="PROSITE" id="PS51143">
    <property type="entry name" value="MT_A70"/>
    <property type="match status" value="1"/>
</dbReference>
<dbReference type="GO" id="GO:0008168">
    <property type="term" value="F:methyltransferase activity"/>
    <property type="evidence" value="ECO:0007669"/>
    <property type="project" value="InterPro"/>
</dbReference>
<dbReference type="Pfam" id="PF05063">
    <property type="entry name" value="MT-A70"/>
    <property type="match status" value="1"/>
</dbReference>
<organism evidence="3 4">
    <name type="scientific">Cryoendolithus antarcticus</name>
    <dbReference type="NCBI Taxonomy" id="1507870"/>
    <lineage>
        <taxon>Eukaryota</taxon>
        <taxon>Fungi</taxon>
        <taxon>Dikarya</taxon>
        <taxon>Ascomycota</taxon>
        <taxon>Pezizomycotina</taxon>
        <taxon>Dothideomycetes</taxon>
        <taxon>Dothideomycetidae</taxon>
        <taxon>Cladosporiales</taxon>
        <taxon>Cladosporiaceae</taxon>
        <taxon>Cryoendolithus</taxon>
    </lineage>
</organism>
<dbReference type="GO" id="GO:0003676">
    <property type="term" value="F:nucleic acid binding"/>
    <property type="evidence" value="ECO:0007669"/>
    <property type="project" value="InterPro"/>
</dbReference>
<evidence type="ECO:0000313" key="4">
    <source>
        <dbReference type="Proteomes" id="UP000192596"/>
    </source>
</evidence>
<comment type="similarity">
    <text evidence="1">Belongs to the MT-A70-like family.</text>
</comment>
<dbReference type="EMBL" id="NAJO01000010">
    <property type="protein sequence ID" value="OQO09581.1"/>
    <property type="molecule type" value="Genomic_DNA"/>
</dbReference>
<dbReference type="InterPro" id="IPR002052">
    <property type="entry name" value="DNA_methylase_N6_adenine_CS"/>
</dbReference>
<dbReference type="InterPro" id="IPR029063">
    <property type="entry name" value="SAM-dependent_MTases_sf"/>
</dbReference>
<dbReference type="STRING" id="1507870.A0A1V8TE91"/>
<dbReference type="GO" id="GO:0032259">
    <property type="term" value="P:methylation"/>
    <property type="evidence" value="ECO:0007669"/>
    <property type="project" value="InterPro"/>
</dbReference>
<evidence type="ECO:0000313" key="3">
    <source>
        <dbReference type="EMBL" id="OQO09581.1"/>
    </source>
</evidence>
<accession>A0A1V8TE91</accession>
<dbReference type="Proteomes" id="UP000192596">
    <property type="component" value="Unassembled WGS sequence"/>
</dbReference>
<dbReference type="OrthoDB" id="61116at2759"/>
<name>A0A1V8TE91_9PEZI</name>
<dbReference type="PANTHER" id="PTHR12829">
    <property type="entry name" value="N6-ADENOSINE-METHYLTRANSFERASE"/>
    <property type="match status" value="1"/>
</dbReference>
<proteinExistence type="inferred from homology"/>
<gene>
    <name evidence="3" type="ORF">B0A48_04983</name>
</gene>